<evidence type="ECO:0000313" key="4">
    <source>
        <dbReference type="Proteomes" id="UP000009046"/>
    </source>
</evidence>
<name>E0VDG6_PEDHC</name>
<sequence length="101" mass="11337">MFFGKTSNFSQGKSALSQTPRSLEHRNSRAKQNRTTISFKEYIEAELSSKPVFTTNQGKTKTDSGFENGNKEKSNSATSDGARNNSSPRYSFASEYLNNFY</sequence>
<dbReference type="GeneID" id="8238284"/>
<dbReference type="EMBL" id="DS235075">
    <property type="protein sequence ID" value="EEB11422.1"/>
    <property type="molecule type" value="Genomic_DNA"/>
</dbReference>
<dbReference type="HOGENOM" id="CLU_2294972_0_0_1"/>
<reference evidence="3" key="3">
    <citation type="submission" date="2021-02" db="UniProtKB">
        <authorList>
            <consortium name="EnsemblMetazoa"/>
        </authorList>
    </citation>
    <scope>IDENTIFICATION</scope>
    <source>
        <strain evidence="3">USDA</strain>
    </source>
</reference>
<dbReference type="VEuPathDB" id="VectorBase:PHUM115280"/>
<dbReference type="Proteomes" id="UP000009046">
    <property type="component" value="Unassembled WGS sequence"/>
</dbReference>
<accession>E0VDG6</accession>
<feature type="region of interest" description="Disordered" evidence="1">
    <location>
        <begin position="1"/>
        <end position="36"/>
    </location>
</feature>
<dbReference type="InParanoid" id="E0VDG6"/>
<dbReference type="EMBL" id="AAZO01001361">
    <property type="status" value="NOT_ANNOTATED_CDS"/>
    <property type="molecule type" value="Genomic_DNA"/>
</dbReference>
<proteinExistence type="predicted"/>
<keyword evidence="4" id="KW-1185">Reference proteome</keyword>
<dbReference type="KEGG" id="phu:Phum_PHUM115280"/>
<dbReference type="AlphaFoldDB" id="E0VDG6"/>
<dbReference type="CTD" id="8238284"/>
<gene>
    <name evidence="3" type="primary">8238284</name>
    <name evidence="2" type="ORF">Phum_PHUM115280</name>
</gene>
<feature type="region of interest" description="Disordered" evidence="1">
    <location>
        <begin position="50"/>
        <end position="90"/>
    </location>
</feature>
<evidence type="ECO:0000313" key="2">
    <source>
        <dbReference type="EMBL" id="EEB11422.1"/>
    </source>
</evidence>
<dbReference type="RefSeq" id="XP_002424160.1">
    <property type="nucleotide sequence ID" value="XM_002424115.1"/>
</dbReference>
<evidence type="ECO:0000256" key="1">
    <source>
        <dbReference type="SAM" id="MobiDB-lite"/>
    </source>
</evidence>
<reference evidence="2" key="1">
    <citation type="submission" date="2007-04" db="EMBL/GenBank/DDBJ databases">
        <title>Annotation of Pediculus humanus corporis strain USDA.</title>
        <authorList>
            <person name="Kirkness E."/>
            <person name="Hannick L."/>
            <person name="Hass B."/>
            <person name="Bruggner R."/>
            <person name="Lawson D."/>
            <person name="Bidwell S."/>
            <person name="Joardar V."/>
            <person name="Caler E."/>
            <person name="Walenz B."/>
            <person name="Inman J."/>
            <person name="Schobel S."/>
            <person name="Galinsky K."/>
            <person name="Amedeo P."/>
            <person name="Strausberg R."/>
        </authorList>
    </citation>
    <scope>NUCLEOTIDE SEQUENCE</scope>
    <source>
        <strain evidence="2">USDA</strain>
    </source>
</reference>
<protein>
    <submittedName>
        <fullName evidence="2 3">Uncharacterized protein</fullName>
    </submittedName>
</protein>
<evidence type="ECO:0000313" key="3">
    <source>
        <dbReference type="EnsemblMetazoa" id="PHUM115280-PA"/>
    </source>
</evidence>
<feature type="compositionally biased region" description="Basic and acidic residues" evidence="1">
    <location>
        <begin position="60"/>
        <end position="74"/>
    </location>
</feature>
<organism>
    <name type="scientific">Pediculus humanus subsp. corporis</name>
    <name type="common">Body louse</name>
    <dbReference type="NCBI Taxonomy" id="121224"/>
    <lineage>
        <taxon>Eukaryota</taxon>
        <taxon>Metazoa</taxon>
        <taxon>Ecdysozoa</taxon>
        <taxon>Arthropoda</taxon>
        <taxon>Hexapoda</taxon>
        <taxon>Insecta</taxon>
        <taxon>Pterygota</taxon>
        <taxon>Neoptera</taxon>
        <taxon>Paraneoptera</taxon>
        <taxon>Psocodea</taxon>
        <taxon>Troctomorpha</taxon>
        <taxon>Phthiraptera</taxon>
        <taxon>Anoplura</taxon>
        <taxon>Pediculidae</taxon>
        <taxon>Pediculus</taxon>
    </lineage>
</organism>
<reference evidence="2" key="2">
    <citation type="submission" date="2007-04" db="EMBL/GenBank/DDBJ databases">
        <title>The genome of the human body louse.</title>
        <authorList>
            <consortium name="The Human Body Louse Genome Consortium"/>
            <person name="Kirkness E."/>
            <person name="Walenz B."/>
            <person name="Hass B."/>
            <person name="Bruggner R."/>
            <person name="Strausberg R."/>
        </authorList>
    </citation>
    <scope>NUCLEOTIDE SEQUENCE</scope>
    <source>
        <strain evidence="2">USDA</strain>
    </source>
</reference>
<feature type="compositionally biased region" description="Polar residues" evidence="1">
    <location>
        <begin position="75"/>
        <end position="89"/>
    </location>
</feature>
<feature type="compositionally biased region" description="Polar residues" evidence="1">
    <location>
        <begin position="1"/>
        <end position="21"/>
    </location>
</feature>
<dbReference type="EnsemblMetazoa" id="PHUM115280-RA">
    <property type="protein sequence ID" value="PHUM115280-PA"/>
    <property type="gene ID" value="PHUM115280"/>
</dbReference>